<dbReference type="EMBL" id="PKHU01000001">
    <property type="protein sequence ID" value="PKZ29944.1"/>
    <property type="molecule type" value="Genomic_DNA"/>
</dbReference>
<evidence type="ECO:0000313" key="5">
    <source>
        <dbReference type="Proteomes" id="UP000234639"/>
    </source>
</evidence>
<dbReference type="Proteomes" id="UP001075225">
    <property type="component" value="Unassembled WGS sequence"/>
</dbReference>
<proteinExistence type="predicted"/>
<sequence length="109" mass="12824">MAIFISGCAIKYDENLNLNFSQKSFNLNCKNQNYIMIVNQNGENFAIFDSMMTPISQKLFKNGKFKNTKFLPPSSKFDDLFFYTLKMIKKNILNFDFKDKKLNCKVNEF</sequence>
<reference evidence="4 6" key="2">
    <citation type="submission" date="2020-05" db="EMBL/GenBank/DDBJ databases">
        <title>Complete genome sequencing of Campylobacter and Arcobacter type strains.</title>
        <authorList>
            <person name="Miller W.G."/>
            <person name="Yee E."/>
        </authorList>
    </citation>
    <scope>NUCLEOTIDE SEQUENCE [LARGE SCALE GENOMIC DNA]</scope>
    <source>
        <strain evidence="4 6">LMG 6451</strain>
    </source>
</reference>
<dbReference type="Proteomes" id="UP000234639">
    <property type="component" value="Unassembled WGS sequence"/>
</dbReference>
<evidence type="ECO:0000313" key="6">
    <source>
        <dbReference type="Proteomes" id="UP000509722"/>
    </source>
</evidence>
<organism evidence="3 5">
    <name type="scientific">Campylobacter ureolyticus</name>
    <dbReference type="NCBI Taxonomy" id="827"/>
    <lineage>
        <taxon>Bacteria</taxon>
        <taxon>Pseudomonadati</taxon>
        <taxon>Campylobacterota</taxon>
        <taxon>Epsilonproteobacteria</taxon>
        <taxon>Campylobacterales</taxon>
        <taxon>Campylobacteraceae</taxon>
        <taxon>Campylobacter</taxon>
    </lineage>
</organism>
<dbReference type="OrthoDB" id="5355428at2"/>
<dbReference type="Proteomes" id="UP000509722">
    <property type="component" value="Chromosome"/>
</dbReference>
<reference evidence="1" key="3">
    <citation type="submission" date="2022-12" db="EMBL/GenBank/DDBJ databases">
        <title>Species Delineation and Comparative Genomics within the Campylobacter ureolyticus Complex.</title>
        <authorList>
            <person name="Maki J."/>
            <person name="Howard M."/>
            <person name="Connelly S."/>
            <person name="Hardy D.J."/>
            <person name="Cameron A."/>
        </authorList>
    </citation>
    <scope>NUCLEOTIDE SEQUENCE</scope>
    <source>
        <strain evidence="2">URMC_786</strain>
        <strain evidence="1">URMC_787</strain>
    </source>
</reference>
<gene>
    <name evidence="4" type="ORF">CURT_0325</name>
    <name evidence="3" type="ORF">CYJ41_00440</name>
    <name evidence="1" type="ORF">O6B32_02980</name>
    <name evidence="2" type="ORF">O6B92_01410</name>
</gene>
<dbReference type="EMBL" id="JAPXGO010000002">
    <property type="protein sequence ID" value="MCZ6159436.1"/>
    <property type="molecule type" value="Genomic_DNA"/>
</dbReference>
<dbReference type="GeneID" id="77175236"/>
<dbReference type="RefSeq" id="WP_101636438.1">
    <property type="nucleotide sequence ID" value="NZ_CP053832.1"/>
</dbReference>
<evidence type="ECO:0000313" key="1">
    <source>
        <dbReference type="EMBL" id="MCZ6159436.1"/>
    </source>
</evidence>
<accession>A0A2I1NC31</accession>
<dbReference type="EMBL" id="JAPXGP010000001">
    <property type="protein sequence ID" value="MCZ6161007.1"/>
    <property type="molecule type" value="Genomic_DNA"/>
</dbReference>
<evidence type="ECO:0000313" key="3">
    <source>
        <dbReference type="EMBL" id="PKZ29944.1"/>
    </source>
</evidence>
<dbReference type="AlphaFoldDB" id="A0A2I1NC31"/>
<dbReference type="EMBL" id="CP053832">
    <property type="protein sequence ID" value="QKF83849.1"/>
    <property type="molecule type" value="Genomic_DNA"/>
</dbReference>
<dbReference type="Proteomes" id="UP001075461">
    <property type="component" value="Unassembled WGS sequence"/>
</dbReference>
<name>A0A2I1NC31_9BACT</name>
<reference evidence="3 5" key="1">
    <citation type="submission" date="2017-12" db="EMBL/GenBank/DDBJ databases">
        <title>Phylogenetic diversity of female urinary microbiome.</title>
        <authorList>
            <person name="Thomas-White K."/>
            <person name="Wolfe A.J."/>
        </authorList>
    </citation>
    <scope>NUCLEOTIDE SEQUENCE [LARGE SCALE GENOMIC DNA]</scope>
    <source>
        <strain evidence="3 5">UMB0112</strain>
    </source>
</reference>
<evidence type="ECO:0000313" key="2">
    <source>
        <dbReference type="EMBL" id="MCZ6161007.1"/>
    </source>
</evidence>
<evidence type="ECO:0000313" key="4">
    <source>
        <dbReference type="EMBL" id="QKF83849.1"/>
    </source>
</evidence>
<protein>
    <submittedName>
        <fullName evidence="3">Uncharacterized protein</fullName>
    </submittedName>
</protein>